<evidence type="ECO:0000259" key="4">
    <source>
        <dbReference type="PROSITE" id="PS50949"/>
    </source>
</evidence>
<name>A0A370UEC5_9GAMM</name>
<dbReference type="InterPro" id="IPR008920">
    <property type="entry name" value="TF_FadR/GntR_C"/>
</dbReference>
<dbReference type="RefSeq" id="WP_115466687.1">
    <property type="nucleotide sequence ID" value="NZ_QKRA01000001.1"/>
</dbReference>
<dbReference type="PANTHER" id="PTHR43537:SF41">
    <property type="entry name" value="TRANSCRIPTIONAL REGULATORY PROTEIN"/>
    <property type="match status" value="1"/>
</dbReference>
<dbReference type="EMBL" id="QKRA01000001">
    <property type="protein sequence ID" value="RDL46101.1"/>
    <property type="molecule type" value="Genomic_DNA"/>
</dbReference>
<dbReference type="InterPro" id="IPR011711">
    <property type="entry name" value="GntR_C"/>
</dbReference>
<dbReference type="SUPFAM" id="SSF46785">
    <property type="entry name" value="Winged helix' DNA-binding domain"/>
    <property type="match status" value="1"/>
</dbReference>
<dbReference type="InterPro" id="IPR000524">
    <property type="entry name" value="Tscrpt_reg_HTH_GntR"/>
</dbReference>
<dbReference type="Pfam" id="PF07729">
    <property type="entry name" value="FCD"/>
    <property type="match status" value="1"/>
</dbReference>
<dbReference type="SUPFAM" id="SSF48008">
    <property type="entry name" value="GntR ligand-binding domain-like"/>
    <property type="match status" value="1"/>
</dbReference>
<dbReference type="SMART" id="SM00345">
    <property type="entry name" value="HTH_GNTR"/>
    <property type="match status" value="1"/>
</dbReference>
<dbReference type="PANTHER" id="PTHR43537">
    <property type="entry name" value="TRANSCRIPTIONAL REGULATOR, GNTR FAMILY"/>
    <property type="match status" value="1"/>
</dbReference>
<evidence type="ECO:0000313" key="6">
    <source>
        <dbReference type="Proteomes" id="UP000254326"/>
    </source>
</evidence>
<dbReference type="InterPro" id="IPR036388">
    <property type="entry name" value="WH-like_DNA-bd_sf"/>
</dbReference>
<dbReference type="InterPro" id="IPR036390">
    <property type="entry name" value="WH_DNA-bd_sf"/>
</dbReference>
<accession>A0A370UEC5</accession>
<gene>
    <name evidence="5" type="ORF">DN730_03420</name>
</gene>
<dbReference type="Proteomes" id="UP000254326">
    <property type="component" value="Unassembled WGS sequence"/>
</dbReference>
<feature type="domain" description="HTH gntR-type" evidence="4">
    <location>
        <begin position="1"/>
        <end position="68"/>
    </location>
</feature>
<dbReference type="OrthoDB" id="9799812at2"/>
<dbReference type="Gene3D" id="1.10.10.10">
    <property type="entry name" value="Winged helix-like DNA-binding domain superfamily/Winged helix DNA-binding domain"/>
    <property type="match status" value="1"/>
</dbReference>
<sequence>MSAHLELVDRLKADILSGELERGRPLRQQELSRRYNISRIPVRDAIAALRGQGWLVAHGKAGAMVPELDWVEAEDLYQMRSMLECQLLKYAMPNITHEQIGRARDVNNRLGCNDLDLIERGRLNWQLHAVLYDAAQRPLLFKTVAAINEQVRRYMGFQYVPLDYQHVSQTEHEQLFRYLEQKKPLEAIELLRNHIEEAGILLVKYLKSTTA</sequence>
<keyword evidence="2" id="KW-0238">DNA-binding</keyword>
<evidence type="ECO:0000256" key="1">
    <source>
        <dbReference type="ARBA" id="ARBA00023015"/>
    </source>
</evidence>
<reference evidence="5 6" key="1">
    <citation type="submission" date="2018-06" db="EMBL/GenBank/DDBJ databases">
        <title>Marinomonas sp. YLB-05 draft genome sequence.</title>
        <authorList>
            <person name="Yu L."/>
            <person name="Tang X."/>
        </authorList>
    </citation>
    <scope>NUCLEOTIDE SEQUENCE [LARGE SCALE GENOMIC DNA]</scope>
    <source>
        <strain evidence="5 6">YLB-05</strain>
    </source>
</reference>
<dbReference type="PROSITE" id="PS50949">
    <property type="entry name" value="HTH_GNTR"/>
    <property type="match status" value="1"/>
</dbReference>
<dbReference type="SMART" id="SM00895">
    <property type="entry name" value="FCD"/>
    <property type="match status" value="1"/>
</dbReference>
<organism evidence="5 6">
    <name type="scientific">Marinomonas piezotolerans</name>
    <dbReference type="NCBI Taxonomy" id="2213058"/>
    <lineage>
        <taxon>Bacteria</taxon>
        <taxon>Pseudomonadati</taxon>
        <taxon>Pseudomonadota</taxon>
        <taxon>Gammaproteobacteria</taxon>
        <taxon>Oceanospirillales</taxon>
        <taxon>Oceanospirillaceae</taxon>
        <taxon>Marinomonas</taxon>
    </lineage>
</organism>
<dbReference type="AlphaFoldDB" id="A0A370UEC5"/>
<comment type="caution">
    <text evidence="5">The sequence shown here is derived from an EMBL/GenBank/DDBJ whole genome shotgun (WGS) entry which is preliminary data.</text>
</comment>
<dbReference type="Gene3D" id="1.20.120.530">
    <property type="entry name" value="GntR ligand-binding domain-like"/>
    <property type="match status" value="1"/>
</dbReference>
<keyword evidence="1" id="KW-0805">Transcription regulation</keyword>
<dbReference type="GO" id="GO:0003700">
    <property type="term" value="F:DNA-binding transcription factor activity"/>
    <property type="evidence" value="ECO:0007669"/>
    <property type="project" value="InterPro"/>
</dbReference>
<keyword evidence="3" id="KW-0804">Transcription</keyword>
<protein>
    <submittedName>
        <fullName evidence="5">GntR family transcriptional regulator</fullName>
    </submittedName>
</protein>
<keyword evidence="6" id="KW-1185">Reference proteome</keyword>
<proteinExistence type="predicted"/>
<dbReference type="GO" id="GO:0003677">
    <property type="term" value="F:DNA binding"/>
    <property type="evidence" value="ECO:0007669"/>
    <property type="project" value="UniProtKB-KW"/>
</dbReference>
<evidence type="ECO:0000313" key="5">
    <source>
        <dbReference type="EMBL" id="RDL46101.1"/>
    </source>
</evidence>
<dbReference type="Pfam" id="PF00392">
    <property type="entry name" value="GntR"/>
    <property type="match status" value="1"/>
</dbReference>
<evidence type="ECO:0000256" key="2">
    <source>
        <dbReference type="ARBA" id="ARBA00023125"/>
    </source>
</evidence>
<evidence type="ECO:0000256" key="3">
    <source>
        <dbReference type="ARBA" id="ARBA00023163"/>
    </source>
</evidence>